<evidence type="ECO:0000313" key="16">
    <source>
        <dbReference type="Proteomes" id="UP000261360"/>
    </source>
</evidence>
<comment type="function">
    <text evidence="11">Subunit delta, of the mitochondrial membrane ATP synthase complex (F(1)F(0) ATP synthase or Complex V) that produces ATP from ADP in the presence of a proton gradient across the membrane which is generated by electron transport complexes of the respiratory chain. ATP synthase complex consist of a soluble F(1) head domain - the catalytic core - and a membrane F(1) domain - the membrane proton channel. These two domains are linked by a central stalk rotating inside the F(1) region and a stationary peripheral stalk. During catalysis, ATP synthesis in the catalytic domain of F(1) is coupled via a rotary mechanism of the central stalk subunits to proton translocation. In vivo, can only synthesize ATP although its ATP hydrolase activity can be activated artificially in vitro. With the central stalk subunit gamma, is essential for the biogenesis of F(1) catalytic part of the ATP synthase complex namely in the formation of F1 assembly intermediate.</text>
</comment>
<comment type="subcellular location">
    <subcellularLocation>
        <location evidence="1">Mitochondrion inner membrane</location>
    </subcellularLocation>
</comment>
<evidence type="ECO:0000256" key="1">
    <source>
        <dbReference type="ARBA" id="ARBA00004273"/>
    </source>
</evidence>
<proteinExistence type="inferred from homology"/>
<comment type="subunit">
    <text evidence="12">Component of the ATP synthase complex composed at least of ATP5F1A/subunit alpha, ATP5F1B/subunit beta, ATP5MC1/subunit c (homooctomer), MT-ATP6/subunit a, MT-ATP8/subunit 8, ATP5ME/subunit e, ATP5MF/subunit f, ATP5MG/subunit g, ATP5MK/subunit k, ATP5MJ/subunit j, ATP5F1C/subunit gamma, ATP5F1D/subunit delta, ATP5F1E/subunit epsilon, ATP5PF/subunit F6, ATP5PB/subunit b, ATP5PD/subunit d, ATP5PO/subunit OSCP. ATP synthase complex consists of a soluble F(1) head domain (subunits alpha(3) and beta(3)) - the catalytic core - and a membrane F(0) domain - the membrane proton channel (subunits c, a, 8, e, f, g, k and j). These two domains are linked by a central stalk (subunits gamma, delta, and epsilon) rotating inside the F1 region and a stationary peripheral stalk (subunits F6, b, d, and OSCP). Component of a complex composed at least by ATPIF1, ATP5F1A, ATP5F1B, ATP5F1C AND ATP5F1E.</text>
</comment>
<protein>
    <recommendedName>
        <fullName evidence="13">ATP synthase F(1) complex subunit delta, mitochondrial</fullName>
    </recommendedName>
    <alternativeName>
        <fullName evidence="10">ATP synthase F1 subunit delta</fullName>
    </alternativeName>
</protein>
<dbReference type="PANTHER" id="PTHR13822:SF7">
    <property type="entry name" value="ATP SYNTHASE SUBUNIT DELTA, MITOCHONDRIAL"/>
    <property type="match status" value="1"/>
</dbReference>
<evidence type="ECO:0000313" key="15">
    <source>
        <dbReference type="Ensembl" id="ENSSLDP00000008804.1"/>
    </source>
</evidence>
<keyword evidence="6" id="KW-0809">Transit peptide</keyword>
<feature type="domain" description="ATP synthase F1 complex delta/epsilon subunit N-terminal" evidence="14">
    <location>
        <begin position="8"/>
        <end position="77"/>
    </location>
</feature>
<evidence type="ECO:0000256" key="6">
    <source>
        <dbReference type="ARBA" id="ARBA00022946"/>
    </source>
</evidence>
<evidence type="ECO:0000256" key="5">
    <source>
        <dbReference type="ARBA" id="ARBA00022792"/>
    </source>
</evidence>
<organism evidence="15 16">
    <name type="scientific">Seriola lalandi dorsalis</name>
    <dbReference type="NCBI Taxonomy" id="1841481"/>
    <lineage>
        <taxon>Eukaryota</taxon>
        <taxon>Metazoa</taxon>
        <taxon>Chordata</taxon>
        <taxon>Craniata</taxon>
        <taxon>Vertebrata</taxon>
        <taxon>Euteleostomi</taxon>
        <taxon>Actinopterygii</taxon>
        <taxon>Neopterygii</taxon>
        <taxon>Teleostei</taxon>
        <taxon>Neoteleostei</taxon>
        <taxon>Acanthomorphata</taxon>
        <taxon>Carangaria</taxon>
        <taxon>Carangiformes</taxon>
        <taxon>Carangidae</taxon>
        <taxon>Seriola</taxon>
    </lineage>
</organism>
<keyword evidence="7" id="KW-0406">Ion transport</keyword>
<dbReference type="GO" id="GO:0046933">
    <property type="term" value="F:proton-transporting ATP synthase activity, rotational mechanism"/>
    <property type="evidence" value="ECO:0007669"/>
    <property type="project" value="InterPro"/>
</dbReference>
<dbReference type="Gene3D" id="2.60.15.10">
    <property type="entry name" value="F0F1 ATP synthase delta/epsilon subunit, N-terminal"/>
    <property type="match status" value="1"/>
</dbReference>
<name>A0A3B4WUV9_SERLL</name>
<dbReference type="Proteomes" id="UP000261360">
    <property type="component" value="Unplaced"/>
</dbReference>
<keyword evidence="5" id="KW-0999">Mitochondrion inner membrane</keyword>
<dbReference type="GeneTree" id="ENSGT00390000017576"/>
<dbReference type="InterPro" id="IPR036771">
    <property type="entry name" value="ATPsynth_dsu/esu_N"/>
</dbReference>
<dbReference type="InterPro" id="IPR001469">
    <property type="entry name" value="ATP_synth_F1_dsu/esu"/>
</dbReference>
<keyword evidence="8" id="KW-0496">Mitochondrion</keyword>
<dbReference type="GO" id="GO:0045259">
    <property type="term" value="C:proton-transporting ATP synthase complex"/>
    <property type="evidence" value="ECO:0007669"/>
    <property type="project" value="InterPro"/>
</dbReference>
<dbReference type="InterPro" id="IPR020546">
    <property type="entry name" value="ATP_synth_F1_dsu/esu_N"/>
</dbReference>
<evidence type="ECO:0000256" key="7">
    <source>
        <dbReference type="ARBA" id="ARBA00023065"/>
    </source>
</evidence>
<evidence type="ECO:0000256" key="13">
    <source>
        <dbReference type="ARBA" id="ARBA00070799"/>
    </source>
</evidence>
<evidence type="ECO:0000256" key="8">
    <source>
        <dbReference type="ARBA" id="ARBA00023128"/>
    </source>
</evidence>
<evidence type="ECO:0000256" key="10">
    <source>
        <dbReference type="ARBA" id="ARBA00032372"/>
    </source>
</evidence>
<accession>A0A3B4WUV9</accession>
<evidence type="ECO:0000256" key="9">
    <source>
        <dbReference type="ARBA" id="ARBA00023136"/>
    </source>
</evidence>
<dbReference type="CDD" id="cd12152">
    <property type="entry name" value="F1-ATPase_delta"/>
    <property type="match status" value="1"/>
</dbReference>
<dbReference type="Ensembl" id="ENSSLDT00000009097.1">
    <property type="protein sequence ID" value="ENSSLDP00000008804.1"/>
    <property type="gene ID" value="ENSSLDG00000006975.1"/>
</dbReference>
<evidence type="ECO:0000256" key="2">
    <source>
        <dbReference type="ARBA" id="ARBA00005712"/>
    </source>
</evidence>
<evidence type="ECO:0000259" key="14">
    <source>
        <dbReference type="Pfam" id="PF02823"/>
    </source>
</evidence>
<evidence type="ECO:0000256" key="3">
    <source>
        <dbReference type="ARBA" id="ARBA00022448"/>
    </source>
</evidence>
<dbReference type="SUPFAM" id="SSF51344">
    <property type="entry name" value="Epsilon subunit of F1F0-ATP synthase N-terminal domain"/>
    <property type="match status" value="1"/>
</dbReference>
<dbReference type="PANTHER" id="PTHR13822">
    <property type="entry name" value="ATP SYNTHASE DELTA/EPSILON CHAIN"/>
    <property type="match status" value="1"/>
</dbReference>
<keyword evidence="9" id="KW-0472">Membrane</keyword>
<keyword evidence="3" id="KW-0813">Transport</keyword>
<reference evidence="15" key="2">
    <citation type="submission" date="2025-09" db="UniProtKB">
        <authorList>
            <consortium name="Ensembl"/>
        </authorList>
    </citation>
    <scope>IDENTIFICATION</scope>
</reference>
<dbReference type="HAMAP" id="MF_00530">
    <property type="entry name" value="ATP_synth_epsil_bac"/>
    <property type="match status" value="1"/>
</dbReference>
<dbReference type="Gene3D" id="1.20.5.440">
    <property type="entry name" value="ATP synthase delta/epsilon subunit, C-terminal domain"/>
    <property type="match status" value="1"/>
</dbReference>
<dbReference type="GO" id="GO:0005743">
    <property type="term" value="C:mitochondrial inner membrane"/>
    <property type="evidence" value="ECO:0007669"/>
    <property type="project" value="UniProtKB-SubCell"/>
</dbReference>
<evidence type="ECO:0000256" key="12">
    <source>
        <dbReference type="ARBA" id="ARBA00062932"/>
    </source>
</evidence>
<dbReference type="STRING" id="1841481.ENSSLDP00000008804"/>
<comment type="similarity">
    <text evidence="2">Belongs to the ATPase epsilon chain family.</text>
</comment>
<evidence type="ECO:0000256" key="4">
    <source>
        <dbReference type="ARBA" id="ARBA00022781"/>
    </source>
</evidence>
<sequence length="138" mass="14385">NPGELLFTLTDPASCIFEAAPVEMVILPGVDGQFGVMPNHVPTIAELKPGVVSVQEAAGGPLTKYFVSGGFASIGEDSKLAVSTLMAAPLEELDADAIKTGLAQYQAAYEKATDDMVKSEAEIGVEVYQAMSYAISEA</sequence>
<dbReference type="Pfam" id="PF02823">
    <property type="entry name" value="ATP-synt_DE_N"/>
    <property type="match status" value="1"/>
</dbReference>
<dbReference type="AlphaFoldDB" id="A0A3B4WUV9"/>
<evidence type="ECO:0000256" key="11">
    <source>
        <dbReference type="ARBA" id="ARBA00056834"/>
    </source>
</evidence>
<reference evidence="15" key="1">
    <citation type="submission" date="2025-08" db="UniProtKB">
        <authorList>
            <consortium name="Ensembl"/>
        </authorList>
    </citation>
    <scope>IDENTIFICATION</scope>
</reference>
<keyword evidence="16" id="KW-1185">Reference proteome</keyword>
<keyword evidence="4" id="KW-0375">Hydrogen ion transport</keyword>